<dbReference type="GO" id="GO:0043565">
    <property type="term" value="F:sequence-specific DNA binding"/>
    <property type="evidence" value="ECO:0007669"/>
    <property type="project" value="InterPro"/>
</dbReference>
<dbReference type="Gene3D" id="1.10.10.60">
    <property type="entry name" value="Homeodomain-like"/>
    <property type="match status" value="2"/>
</dbReference>
<dbReference type="InterPro" id="IPR011006">
    <property type="entry name" value="CheY-like_superfamily"/>
</dbReference>
<proteinExistence type="predicted"/>
<comment type="subcellular location">
    <subcellularLocation>
        <location evidence="1">Cytoplasm</location>
    </subcellularLocation>
</comment>
<evidence type="ECO:0000256" key="6">
    <source>
        <dbReference type="ARBA" id="ARBA00023125"/>
    </source>
</evidence>
<dbReference type="Pfam" id="PF12833">
    <property type="entry name" value="HTH_18"/>
    <property type="match status" value="1"/>
</dbReference>
<dbReference type="GO" id="GO:0000160">
    <property type="term" value="P:phosphorelay signal transduction system"/>
    <property type="evidence" value="ECO:0007669"/>
    <property type="project" value="UniProtKB-KW"/>
</dbReference>
<dbReference type="SMART" id="SM00342">
    <property type="entry name" value="HTH_ARAC"/>
    <property type="match status" value="1"/>
</dbReference>
<evidence type="ECO:0000256" key="7">
    <source>
        <dbReference type="ARBA" id="ARBA00023163"/>
    </source>
</evidence>
<sequence>MEIPNMIKIIFADDEAVFRRYFRNVIDWESNGYQICGEAKNGMEALELIEQVRPDIAFIDINMPYMSGMDLAAKVKLLYPTTFILLVTGHSEFEYARQAVKIGVDDYILKPFDEEELHMALAKVKGSMEKTQVEKDKTKNEQHVWKEGFLNLLISNAYEQDNETIQSQLKHYQLEEGSLLFQVVAVEINGLHEQWPDSEEIRLRKYIISNLLQDLVQPDGQHFIFNGPENCVISLLHFSGEQDKESFVSYSYERLSELIKKHFGFSVTVGIGSTGQGIPSIRQSYIDAVIALRNKISMNHKDVVDFRDITSRSANVGFYPSEMNEKLLIHLRLHDEEEIKNNLDEILLYIQTKQLSSDYIHMIMAGLVSLCLTYIYEMDKRVDQLLPEGFSPFKEIFNKPSLEAGFTWITDLYLNVARQSKGMKRSKAVKLLNSAREYIDTHYSDNQLKVEDVAKHLYIQSRYLLKVFKQELGISVSDYIFELRMQTAKELLLSGKNLRLTDIAEMVGYSDPGHFSKSFKRNTGLSPSEYEVMHSK</sequence>
<organism evidence="12 13">
    <name type="scientific">Paenibacillus anaericanus</name>
    <dbReference type="NCBI Taxonomy" id="170367"/>
    <lineage>
        <taxon>Bacteria</taxon>
        <taxon>Bacillati</taxon>
        <taxon>Bacillota</taxon>
        <taxon>Bacilli</taxon>
        <taxon>Bacillales</taxon>
        <taxon>Paenibacillaceae</taxon>
        <taxon>Paenibacillus</taxon>
    </lineage>
</organism>
<evidence type="ECO:0000313" key="13">
    <source>
        <dbReference type="Proteomes" id="UP000279446"/>
    </source>
</evidence>
<dbReference type="EMBL" id="RZNY01000031">
    <property type="protein sequence ID" value="RUT41408.1"/>
    <property type="molecule type" value="Genomic_DNA"/>
</dbReference>
<evidence type="ECO:0000256" key="4">
    <source>
        <dbReference type="ARBA" id="ARBA00023012"/>
    </source>
</evidence>
<dbReference type="InterPro" id="IPR009057">
    <property type="entry name" value="Homeodomain-like_sf"/>
</dbReference>
<dbReference type="PROSITE" id="PS00041">
    <property type="entry name" value="HTH_ARAC_FAMILY_1"/>
    <property type="match status" value="1"/>
</dbReference>
<evidence type="ECO:0000259" key="10">
    <source>
        <dbReference type="PROSITE" id="PS01124"/>
    </source>
</evidence>
<dbReference type="PROSITE" id="PS50110">
    <property type="entry name" value="RESPONSE_REGULATORY"/>
    <property type="match status" value="1"/>
</dbReference>
<protein>
    <submittedName>
        <fullName evidence="12">Response regulator</fullName>
    </submittedName>
</protein>
<dbReference type="PROSITE" id="PS01124">
    <property type="entry name" value="HTH_ARAC_FAMILY_2"/>
    <property type="match status" value="1"/>
</dbReference>
<keyword evidence="2" id="KW-0963">Cytoplasm</keyword>
<evidence type="ECO:0000256" key="8">
    <source>
        <dbReference type="PROSITE-ProRule" id="PRU00169"/>
    </source>
</evidence>
<keyword evidence="4" id="KW-0902">Two-component regulatory system</keyword>
<dbReference type="InterPro" id="IPR018062">
    <property type="entry name" value="HTH_AraC-typ_CS"/>
</dbReference>
<evidence type="ECO:0000256" key="1">
    <source>
        <dbReference type="ARBA" id="ARBA00004496"/>
    </source>
</evidence>
<dbReference type="Pfam" id="PF17853">
    <property type="entry name" value="GGDEF_2"/>
    <property type="match status" value="1"/>
</dbReference>
<dbReference type="InterPro" id="IPR051552">
    <property type="entry name" value="HptR"/>
</dbReference>
<feature type="coiled-coil region" evidence="9">
    <location>
        <begin position="121"/>
        <end position="175"/>
    </location>
</feature>
<dbReference type="OrthoDB" id="9794370at2"/>
<feature type="domain" description="HTH araC/xylS-type" evidence="10">
    <location>
        <begin position="433"/>
        <end position="533"/>
    </location>
</feature>
<keyword evidence="3 8" id="KW-0597">Phosphoprotein</keyword>
<dbReference type="CDD" id="cd17536">
    <property type="entry name" value="REC_YesN-like"/>
    <property type="match status" value="1"/>
</dbReference>
<dbReference type="AlphaFoldDB" id="A0A3S1K127"/>
<dbReference type="Gene3D" id="3.40.50.2300">
    <property type="match status" value="1"/>
</dbReference>
<evidence type="ECO:0000256" key="5">
    <source>
        <dbReference type="ARBA" id="ARBA00023015"/>
    </source>
</evidence>
<keyword evidence="13" id="KW-1185">Reference proteome</keyword>
<evidence type="ECO:0000256" key="9">
    <source>
        <dbReference type="SAM" id="Coils"/>
    </source>
</evidence>
<dbReference type="PRINTS" id="PR00032">
    <property type="entry name" value="HTHARAC"/>
</dbReference>
<keyword evidence="7" id="KW-0804">Transcription</keyword>
<evidence type="ECO:0000259" key="11">
    <source>
        <dbReference type="PROSITE" id="PS50110"/>
    </source>
</evidence>
<evidence type="ECO:0000256" key="3">
    <source>
        <dbReference type="ARBA" id="ARBA00022553"/>
    </source>
</evidence>
<dbReference type="PANTHER" id="PTHR42713">
    <property type="entry name" value="HISTIDINE KINASE-RELATED"/>
    <property type="match status" value="1"/>
</dbReference>
<dbReference type="PANTHER" id="PTHR42713:SF3">
    <property type="entry name" value="TRANSCRIPTIONAL REGULATORY PROTEIN HPTR"/>
    <property type="match status" value="1"/>
</dbReference>
<dbReference type="SUPFAM" id="SSF52172">
    <property type="entry name" value="CheY-like"/>
    <property type="match status" value="1"/>
</dbReference>
<dbReference type="GO" id="GO:0003700">
    <property type="term" value="F:DNA-binding transcription factor activity"/>
    <property type="evidence" value="ECO:0007669"/>
    <property type="project" value="InterPro"/>
</dbReference>
<accession>A0A3S1K127</accession>
<dbReference type="Proteomes" id="UP000279446">
    <property type="component" value="Unassembled WGS sequence"/>
</dbReference>
<gene>
    <name evidence="12" type="ORF">EJP82_23905</name>
</gene>
<dbReference type="InterPro" id="IPR041522">
    <property type="entry name" value="CdaR_GGDEF"/>
</dbReference>
<dbReference type="InterPro" id="IPR001789">
    <property type="entry name" value="Sig_transdc_resp-reg_receiver"/>
</dbReference>
<dbReference type="Pfam" id="PF00072">
    <property type="entry name" value="Response_reg"/>
    <property type="match status" value="1"/>
</dbReference>
<feature type="domain" description="Response regulatory" evidence="11">
    <location>
        <begin position="8"/>
        <end position="125"/>
    </location>
</feature>
<dbReference type="InterPro" id="IPR018060">
    <property type="entry name" value="HTH_AraC"/>
</dbReference>
<keyword evidence="9" id="KW-0175">Coiled coil</keyword>
<dbReference type="InterPro" id="IPR020449">
    <property type="entry name" value="Tscrpt_reg_AraC-type_HTH"/>
</dbReference>
<name>A0A3S1K127_9BACL</name>
<feature type="modified residue" description="4-aspartylphosphate" evidence="8">
    <location>
        <position position="60"/>
    </location>
</feature>
<evidence type="ECO:0000256" key="2">
    <source>
        <dbReference type="ARBA" id="ARBA00022490"/>
    </source>
</evidence>
<dbReference type="SMART" id="SM00448">
    <property type="entry name" value="REC"/>
    <property type="match status" value="1"/>
</dbReference>
<dbReference type="GO" id="GO:0005737">
    <property type="term" value="C:cytoplasm"/>
    <property type="evidence" value="ECO:0007669"/>
    <property type="project" value="UniProtKB-SubCell"/>
</dbReference>
<dbReference type="SUPFAM" id="SSF46689">
    <property type="entry name" value="Homeodomain-like"/>
    <property type="match status" value="2"/>
</dbReference>
<keyword evidence="6" id="KW-0238">DNA-binding</keyword>
<comment type="caution">
    <text evidence="12">The sequence shown here is derived from an EMBL/GenBank/DDBJ whole genome shotgun (WGS) entry which is preliminary data.</text>
</comment>
<evidence type="ECO:0000313" key="12">
    <source>
        <dbReference type="EMBL" id="RUT41408.1"/>
    </source>
</evidence>
<reference evidence="12 13" key="1">
    <citation type="submission" date="2018-12" db="EMBL/GenBank/DDBJ databases">
        <authorList>
            <person name="Sun L."/>
            <person name="Chen Z."/>
        </authorList>
    </citation>
    <scope>NUCLEOTIDE SEQUENCE [LARGE SCALE GENOMIC DNA]</scope>
    <source>
        <strain evidence="12 13">DSM 15890</strain>
    </source>
</reference>
<keyword evidence="5" id="KW-0805">Transcription regulation</keyword>